<name>A0A8E6EUW4_9BACT</name>
<proteinExistence type="predicted"/>
<dbReference type="InterPro" id="IPR036291">
    <property type="entry name" value="NAD(P)-bd_dom_sf"/>
</dbReference>
<dbReference type="EMBL" id="CP074694">
    <property type="protein sequence ID" value="QVL31930.1"/>
    <property type="molecule type" value="Genomic_DNA"/>
</dbReference>
<keyword evidence="3" id="KW-1185">Reference proteome</keyword>
<gene>
    <name evidence="2" type="ORF">KIH39_24350</name>
</gene>
<sequence>MTQSSAFDRRGFLRQTTAAGSALALSAVSYGRVSGSNERINIAFLGCGGRGQAHIDIIQRLAREGQNLTIAGVCDVWNGLEEEYEQNIGGQKSRRKYLQGLIPTARKAGLDPKDRRRVTKDYRRLLDLPEVDTVCISTPDHWHARMVLDAVSAGKSVYCERPLARTVSETVSILDTLAKANVPVNVGLQTLSDPSWLKARELIQSGRLGHVAQAQTHFFRNDIRGYGRYYRLVEEMTPGTIDWPRFTGKENMPFDRAKFAQWRCYEAFGSGPFVDLLQPQIARMMLAMNVKMPRRVAGLGGLFLEHDGREIPDLATLVVDFEEGCQLTATACSIGSYPNEEIIRGRFGAIRFTSRGLDLFAEDPRSSKNPNRLGDRPVAPTEAIAINKPGNETLAMWQHFLECVRTQSKETLCPPDLAGTAGIVALMAAESLKTGQMLAWDSENRKVSLATEARAKTSTRKLTDLQPPEYMKLAGDWKNGIDPAKPIG</sequence>
<protein>
    <submittedName>
        <fullName evidence="2">Gfo/Idh/MocA family oxidoreductase</fullName>
    </submittedName>
</protein>
<dbReference type="InterPro" id="IPR050463">
    <property type="entry name" value="Gfo/Idh/MocA_oxidrdct_glycsds"/>
</dbReference>
<dbReference type="SUPFAM" id="SSF55347">
    <property type="entry name" value="Glyceraldehyde-3-phosphate dehydrogenase-like, C-terminal domain"/>
    <property type="match status" value="1"/>
</dbReference>
<dbReference type="InterPro" id="IPR000683">
    <property type="entry name" value="Gfo/Idh/MocA-like_OxRdtase_N"/>
</dbReference>
<dbReference type="InterPro" id="IPR006311">
    <property type="entry name" value="TAT_signal"/>
</dbReference>
<dbReference type="InterPro" id="IPR019546">
    <property type="entry name" value="TAT_signal_bac_arc"/>
</dbReference>
<dbReference type="Proteomes" id="UP000676194">
    <property type="component" value="Chromosome"/>
</dbReference>
<dbReference type="PANTHER" id="PTHR43818">
    <property type="entry name" value="BCDNA.GH03377"/>
    <property type="match status" value="1"/>
</dbReference>
<evidence type="ECO:0000259" key="1">
    <source>
        <dbReference type="Pfam" id="PF01408"/>
    </source>
</evidence>
<dbReference type="PROSITE" id="PS51318">
    <property type="entry name" value="TAT"/>
    <property type="match status" value="1"/>
</dbReference>
<dbReference type="AlphaFoldDB" id="A0A8E6EUW4"/>
<dbReference type="KEGG" id="tsph:KIH39_24350"/>
<evidence type="ECO:0000313" key="2">
    <source>
        <dbReference type="EMBL" id="QVL31930.1"/>
    </source>
</evidence>
<dbReference type="Gene3D" id="3.40.50.720">
    <property type="entry name" value="NAD(P)-binding Rossmann-like Domain"/>
    <property type="match status" value="1"/>
</dbReference>
<dbReference type="PANTHER" id="PTHR43818:SF5">
    <property type="entry name" value="OXIDOREDUCTASE FAMILY PROTEIN"/>
    <property type="match status" value="1"/>
</dbReference>
<evidence type="ECO:0000313" key="3">
    <source>
        <dbReference type="Proteomes" id="UP000676194"/>
    </source>
</evidence>
<feature type="domain" description="Gfo/Idh/MocA-like oxidoreductase N-terminal" evidence="1">
    <location>
        <begin position="40"/>
        <end position="187"/>
    </location>
</feature>
<accession>A0A8E6EUW4</accession>
<dbReference type="RefSeq" id="WP_213496400.1">
    <property type="nucleotide sequence ID" value="NZ_CP074694.1"/>
</dbReference>
<dbReference type="Gene3D" id="3.30.360.10">
    <property type="entry name" value="Dihydrodipicolinate Reductase, domain 2"/>
    <property type="match status" value="1"/>
</dbReference>
<dbReference type="Pfam" id="PF01408">
    <property type="entry name" value="GFO_IDH_MocA"/>
    <property type="match status" value="1"/>
</dbReference>
<reference evidence="2" key="1">
    <citation type="submission" date="2021-05" db="EMBL/GenBank/DDBJ databases">
        <title>Complete genome sequence of the cellulolytic planctomycete Telmatocola sphagniphila SP2T and characterization of the first cellulase from planctomycetes.</title>
        <authorList>
            <person name="Rakitin A.L."/>
            <person name="Beletsky A.V."/>
            <person name="Naumoff D.G."/>
            <person name="Kulichevskaya I.S."/>
            <person name="Mardanov A.V."/>
            <person name="Ravin N.V."/>
            <person name="Dedysh S.N."/>
        </authorList>
    </citation>
    <scope>NUCLEOTIDE SEQUENCE</scope>
    <source>
        <strain evidence="2">SP2T</strain>
    </source>
</reference>
<dbReference type="NCBIfam" id="TIGR01409">
    <property type="entry name" value="TAT_signal_seq"/>
    <property type="match status" value="1"/>
</dbReference>
<dbReference type="GO" id="GO:0000166">
    <property type="term" value="F:nucleotide binding"/>
    <property type="evidence" value="ECO:0007669"/>
    <property type="project" value="InterPro"/>
</dbReference>
<organism evidence="2 3">
    <name type="scientific">Telmatocola sphagniphila</name>
    <dbReference type="NCBI Taxonomy" id="1123043"/>
    <lineage>
        <taxon>Bacteria</taxon>
        <taxon>Pseudomonadati</taxon>
        <taxon>Planctomycetota</taxon>
        <taxon>Planctomycetia</taxon>
        <taxon>Gemmatales</taxon>
        <taxon>Gemmataceae</taxon>
    </lineage>
</organism>
<dbReference type="SUPFAM" id="SSF51735">
    <property type="entry name" value="NAD(P)-binding Rossmann-fold domains"/>
    <property type="match status" value="1"/>
</dbReference>